<evidence type="ECO:0000313" key="2">
    <source>
        <dbReference type="Proteomes" id="UP000572722"/>
    </source>
</evidence>
<organism evidence="1 2">
    <name type="scientific">Vibrio tubiashii</name>
    <dbReference type="NCBI Taxonomy" id="29498"/>
    <lineage>
        <taxon>Bacteria</taxon>
        <taxon>Pseudomonadati</taxon>
        <taxon>Pseudomonadota</taxon>
        <taxon>Gammaproteobacteria</taxon>
        <taxon>Vibrionales</taxon>
        <taxon>Vibrionaceae</taxon>
        <taxon>Vibrio</taxon>
        <taxon>Vibrio oreintalis group</taxon>
    </lineage>
</organism>
<sequence>MQFRYVKSHVGQRVDDKGQDHRGRTIQVPCLLKDGTTKEALFRGAIDVNECDNYQRVKLVGFTSYSPDDGQTWVKLETHSYLVGVRVWDEHYIVLYDGLPKAFIYEPIGPTRYYNNVVPFPVNKP</sequence>
<comment type="caution">
    <text evidence="1">The sequence shown here is derived from an EMBL/GenBank/DDBJ whole genome shotgun (WGS) entry which is preliminary data.</text>
</comment>
<dbReference type="AlphaFoldDB" id="A0AAE5GTQ3"/>
<evidence type="ECO:0000313" key="1">
    <source>
        <dbReference type="EMBL" id="NOI82623.1"/>
    </source>
</evidence>
<proteinExistence type="predicted"/>
<protein>
    <submittedName>
        <fullName evidence="1">Uncharacterized protein</fullName>
    </submittedName>
</protein>
<reference evidence="1 2" key="1">
    <citation type="submission" date="2019-08" db="EMBL/GenBank/DDBJ databases">
        <title>Draft genome sequencing and comparative genomics of hatchery-associated Vibrios.</title>
        <authorList>
            <person name="Kehlet-Delgado H."/>
            <person name="Mueller R.S."/>
        </authorList>
    </citation>
    <scope>NUCLEOTIDE SEQUENCE [LARGE SCALE GENOMIC DNA]</scope>
    <source>
        <strain evidence="1 2">01-65-5-1</strain>
    </source>
</reference>
<accession>A0AAE5GTQ3</accession>
<dbReference type="Proteomes" id="UP000572722">
    <property type="component" value="Unassembled WGS sequence"/>
</dbReference>
<dbReference type="EMBL" id="VTXO01000009">
    <property type="protein sequence ID" value="NOI82623.1"/>
    <property type="molecule type" value="Genomic_DNA"/>
</dbReference>
<name>A0AAE5GTQ3_9VIBR</name>
<gene>
    <name evidence="1" type="ORF">F0237_18290</name>
</gene>